<dbReference type="InterPro" id="IPR025724">
    <property type="entry name" value="GAG-pre-integrase_dom"/>
</dbReference>
<reference evidence="4 5" key="1">
    <citation type="journal article" date="2018" name="PLoS Genet.">
        <title>Population sequencing reveals clonal diversity and ancestral inbreeding in the grapevine cultivar Chardonnay.</title>
        <authorList>
            <person name="Roach M.J."/>
            <person name="Johnson D.L."/>
            <person name="Bohlmann J."/>
            <person name="van Vuuren H.J."/>
            <person name="Jones S.J."/>
            <person name="Pretorius I.S."/>
            <person name="Schmidt S.A."/>
            <person name="Borneman A.R."/>
        </authorList>
    </citation>
    <scope>NUCLEOTIDE SEQUENCE [LARGE SCALE GENOMIC DNA]</scope>
    <source>
        <strain evidence="5">cv. Chardonnay</strain>
        <tissue evidence="4">Leaf</tissue>
    </source>
</reference>
<proteinExistence type="predicted"/>
<evidence type="ECO:0000313" key="4">
    <source>
        <dbReference type="EMBL" id="RVW84011.1"/>
    </source>
</evidence>
<keyword evidence="1" id="KW-0479">Metal-binding</keyword>
<dbReference type="SUPFAM" id="SSF53098">
    <property type="entry name" value="Ribonuclease H-like"/>
    <property type="match status" value="1"/>
</dbReference>
<dbReference type="InterPro" id="IPR043502">
    <property type="entry name" value="DNA/RNA_pol_sf"/>
</dbReference>
<dbReference type="GO" id="GO:0046872">
    <property type="term" value="F:metal ion binding"/>
    <property type="evidence" value="ECO:0007669"/>
    <property type="project" value="UniProtKB-KW"/>
</dbReference>
<dbReference type="CDD" id="cd09272">
    <property type="entry name" value="RNase_HI_RT_Ty1"/>
    <property type="match status" value="1"/>
</dbReference>
<protein>
    <submittedName>
        <fullName evidence="4">Retrovirus-related Pol polyprotein from transposon TNT 1-94</fullName>
    </submittedName>
</protein>
<dbReference type="AlphaFoldDB" id="A0A438HHS2"/>
<dbReference type="InterPro" id="IPR012337">
    <property type="entry name" value="RNaseH-like_sf"/>
</dbReference>
<dbReference type="Pfam" id="PF13976">
    <property type="entry name" value="gag_pre-integrs"/>
    <property type="match status" value="1"/>
</dbReference>
<dbReference type="SUPFAM" id="SSF56672">
    <property type="entry name" value="DNA/RNA polymerases"/>
    <property type="match status" value="1"/>
</dbReference>
<dbReference type="PANTHER" id="PTHR42648:SF28">
    <property type="entry name" value="TRANSPOSON-ENCODED PROTEIN WITH RIBONUCLEASE H-LIKE AND RETROVIRUS ZINC FINGER-LIKE DOMAINS"/>
    <property type="match status" value="1"/>
</dbReference>
<evidence type="ECO:0000256" key="1">
    <source>
        <dbReference type="ARBA" id="ARBA00022723"/>
    </source>
</evidence>
<organism evidence="4 5">
    <name type="scientific">Vitis vinifera</name>
    <name type="common">Grape</name>
    <dbReference type="NCBI Taxonomy" id="29760"/>
    <lineage>
        <taxon>Eukaryota</taxon>
        <taxon>Viridiplantae</taxon>
        <taxon>Streptophyta</taxon>
        <taxon>Embryophyta</taxon>
        <taxon>Tracheophyta</taxon>
        <taxon>Spermatophyta</taxon>
        <taxon>Magnoliopsida</taxon>
        <taxon>eudicotyledons</taxon>
        <taxon>Gunneridae</taxon>
        <taxon>Pentapetalae</taxon>
        <taxon>rosids</taxon>
        <taxon>Vitales</taxon>
        <taxon>Vitaceae</taxon>
        <taxon>Viteae</taxon>
        <taxon>Vitis</taxon>
    </lineage>
</organism>
<dbReference type="Proteomes" id="UP000288805">
    <property type="component" value="Unassembled WGS sequence"/>
</dbReference>
<dbReference type="GO" id="GO:0016787">
    <property type="term" value="F:hydrolase activity"/>
    <property type="evidence" value="ECO:0007669"/>
    <property type="project" value="UniProtKB-KW"/>
</dbReference>
<keyword evidence="2" id="KW-0378">Hydrolase</keyword>
<dbReference type="Gene3D" id="3.30.420.10">
    <property type="entry name" value="Ribonuclease H-like superfamily/Ribonuclease H"/>
    <property type="match status" value="1"/>
</dbReference>
<comment type="caution">
    <text evidence="4">The sequence shown here is derived from an EMBL/GenBank/DDBJ whole genome shotgun (WGS) entry which is preliminary data.</text>
</comment>
<evidence type="ECO:0000313" key="5">
    <source>
        <dbReference type="Proteomes" id="UP000288805"/>
    </source>
</evidence>
<evidence type="ECO:0000256" key="2">
    <source>
        <dbReference type="ARBA" id="ARBA00022801"/>
    </source>
</evidence>
<sequence length="834" mass="95237">MTTYLKLLTTTVYDGVGGVRDHIIKLKHYFNKANDMKVELGEKFLKWLILESFPVSFDAVKLTYNALKEEWTLEELMSHCDTGATIHVTNSLQEMTNKRRSSKHEESVYMGDGSKVKVEFFDMIKLSLSFHHGSLCDSSSVNYDVGCKHAIMNLSSSMLWHKRLGHISRQRLERLVKDGVLSNLDFSDFETCVVCLKGKMTTKTRNEKIDRCGGTLDLIHTDICGPLTPIALGGYKYFITFIDDFSRYGYVELIHEKSDSLNVFKAFKSKVELQLGKPIKAVKFDRSGEYYGRYDETGRNHEPFAKFLLECDIDARYTMPGTPQQNGVAERRNHTLLDMVSKSVPKTPYELWSGKNPSLHYFHVWGCKAEPATNQGEHGDQVEPDIPVDDNVVDGEHEYDGYDASDPVTYQETIHCPQFTSWKKVMDDEMNSMQIERYKARLMVKGYSQRERIDFKETFSPVSTKDSFRVIMAIVPHFDLEVHQMDVKTPFLNGDLDEDVYMEQPTGFAEVGKKDLVCKLNKSIYGLKQASRQWYLKFDRIITQNSFKENTIDRCICLRVSGSSCIFLVLYVDDILLASNDSDLLIETKHMLSTHFDMKDLGEASYVLGIKILCDRANGVLKLSQRTYIEKILKRFNMHNCRSSKVPIVKGDKFSKAQCPQNDDEREEMRTIPYSSMVGSLMYDQVCTRPDIAFVMGMLGRYLSNPGCQHWKAAKKVLRYLQGTKDLMLTYRHTSLLDVVGFCDAGFAGCIDDKKSTMSYIFMMAGGDVSWKSVKKTLTTSSTMEAECVACYEACCHVIWMRNFISTLGVVDSISKPLKLFVIISQMLLSLRTL</sequence>
<dbReference type="InterPro" id="IPR039537">
    <property type="entry name" value="Retrotran_Ty1/copia-like"/>
</dbReference>
<feature type="domain" description="Integrase catalytic" evidence="3">
    <location>
        <begin position="211"/>
        <end position="352"/>
    </location>
</feature>
<evidence type="ECO:0000259" key="3">
    <source>
        <dbReference type="PROSITE" id="PS50994"/>
    </source>
</evidence>
<dbReference type="InterPro" id="IPR001584">
    <property type="entry name" value="Integrase_cat-core"/>
</dbReference>
<dbReference type="GO" id="GO:0015074">
    <property type="term" value="P:DNA integration"/>
    <property type="evidence" value="ECO:0007669"/>
    <property type="project" value="InterPro"/>
</dbReference>
<accession>A0A438HHS2</accession>
<dbReference type="InterPro" id="IPR036397">
    <property type="entry name" value="RNaseH_sf"/>
</dbReference>
<dbReference type="Pfam" id="PF07727">
    <property type="entry name" value="RVT_2"/>
    <property type="match status" value="1"/>
</dbReference>
<dbReference type="InterPro" id="IPR013103">
    <property type="entry name" value="RVT_2"/>
</dbReference>
<dbReference type="PROSITE" id="PS50994">
    <property type="entry name" value="INTEGRASE"/>
    <property type="match status" value="1"/>
</dbReference>
<gene>
    <name evidence="4" type="primary">POLX_1392</name>
    <name evidence="4" type="ORF">CK203_047309</name>
</gene>
<dbReference type="PANTHER" id="PTHR42648">
    <property type="entry name" value="TRANSPOSASE, PUTATIVE-RELATED"/>
    <property type="match status" value="1"/>
</dbReference>
<dbReference type="EMBL" id="QGNW01000221">
    <property type="protein sequence ID" value="RVW84011.1"/>
    <property type="molecule type" value="Genomic_DNA"/>
</dbReference>
<name>A0A438HHS2_VITVI</name>
<dbReference type="GO" id="GO:0003676">
    <property type="term" value="F:nucleic acid binding"/>
    <property type="evidence" value="ECO:0007669"/>
    <property type="project" value="InterPro"/>
</dbReference>